<dbReference type="PANTHER" id="PTHR43014">
    <property type="entry name" value="MERCURIC REDUCTASE"/>
    <property type="match status" value="1"/>
</dbReference>
<evidence type="ECO:0000256" key="3">
    <source>
        <dbReference type="ARBA" id="ARBA00022827"/>
    </source>
</evidence>
<keyword evidence="6" id="KW-1015">Disulfide bond</keyword>
<keyword evidence="2 10" id="KW-0285">Flavoprotein</keyword>
<dbReference type="GO" id="GO:0016668">
    <property type="term" value="F:oxidoreductase activity, acting on a sulfur group of donors, NAD(P) as acceptor"/>
    <property type="evidence" value="ECO:0007669"/>
    <property type="project" value="InterPro"/>
</dbReference>
<dbReference type="STRING" id="1121448.DGI_2175"/>
<dbReference type="PRINTS" id="PR00368">
    <property type="entry name" value="FADPNR"/>
</dbReference>
<gene>
    <name evidence="13" type="ORF">DGI_2175</name>
</gene>
<evidence type="ECO:0000256" key="6">
    <source>
        <dbReference type="ARBA" id="ARBA00023157"/>
    </source>
</evidence>
<dbReference type="PATRIC" id="fig|1121448.10.peg.2128"/>
<dbReference type="Pfam" id="PF02852">
    <property type="entry name" value="Pyr_redox_dim"/>
    <property type="match status" value="1"/>
</dbReference>
<dbReference type="AlphaFoldDB" id="T2GCA6"/>
<dbReference type="HOGENOM" id="CLU_016755_1_0_7"/>
<keyword evidence="4" id="KW-0521">NADP</keyword>
<evidence type="ECO:0000256" key="5">
    <source>
        <dbReference type="ARBA" id="ARBA00023002"/>
    </source>
</evidence>
<dbReference type="GO" id="GO:0003955">
    <property type="term" value="F:NAD(P)H dehydrogenase (quinone) activity"/>
    <property type="evidence" value="ECO:0007669"/>
    <property type="project" value="TreeGrafter"/>
</dbReference>
<dbReference type="Proteomes" id="UP000016587">
    <property type="component" value="Chromosome"/>
</dbReference>
<evidence type="ECO:0000256" key="4">
    <source>
        <dbReference type="ARBA" id="ARBA00022857"/>
    </source>
</evidence>
<protein>
    <submittedName>
        <fullName evidence="13">Putative FAD-dependent pyridine nucleotide-disulfide oxidoreductase</fullName>
    </submittedName>
</protein>
<name>T2GCA6_MEGG1</name>
<evidence type="ECO:0000313" key="13">
    <source>
        <dbReference type="EMBL" id="AGW13933.1"/>
    </source>
</evidence>
<keyword evidence="7 10" id="KW-0676">Redox-active center</keyword>
<evidence type="ECO:0000256" key="2">
    <source>
        <dbReference type="ARBA" id="ARBA00022630"/>
    </source>
</evidence>
<evidence type="ECO:0000256" key="9">
    <source>
        <dbReference type="PIRSR" id="PIRSR000350-4"/>
    </source>
</evidence>
<dbReference type="InterPro" id="IPR004099">
    <property type="entry name" value="Pyr_nucl-diS_OxRdtase_dimer"/>
</dbReference>
<feature type="domain" description="FAD/NAD(P)-binding" evidence="12">
    <location>
        <begin position="7"/>
        <end position="325"/>
    </location>
</feature>
<dbReference type="PIRSF" id="PIRSF000350">
    <property type="entry name" value="Mercury_reductase_MerA"/>
    <property type="match status" value="1"/>
</dbReference>
<feature type="disulfide bond" description="Redox-active" evidence="9">
    <location>
        <begin position="44"/>
        <end position="49"/>
    </location>
</feature>
<dbReference type="Gene3D" id="3.30.390.30">
    <property type="match status" value="1"/>
</dbReference>
<dbReference type="OrthoDB" id="9786429at2"/>
<evidence type="ECO:0000256" key="7">
    <source>
        <dbReference type="ARBA" id="ARBA00023284"/>
    </source>
</evidence>
<dbReference type="KEGG" id="dgg:DGI_2175"/>
<evidence type="ECO:0000313" key="14">
    <source>
        <dbReference type="Proteomes" id="UP000016587"/>
    </source>
</evidence>
<reference evidence="13 14" key="1">
    <citation type="journal article" date="2013" name="J. Bacteriol.">
        <title>Roles of HynAB and Ech, the only two hydrogenases found in the model sulfate reducer Desulfovibrio gigas.</title>
        <authorList>
            <person name="Morais-Silva F.O."/>
            <person name="Santos C.I."/>
            <person name="Rodrigues R."/>
            <person name="Pereira I.A."/>
            <person name="Rodrigues-Pousada C."/>
        </authorList>
    </citation>
    <scope>NUCLEOTIDE SEQUENCE [LARGE SCALE GENOMIC DNA]</scope>
    <source>
        <strain evidence="14">ATCC 19364 / DSM 1382 / NCIMB 9332 / VKM B-1759</strain>
    </source>
</reference>
<proteinExistence type="inferred from homology"/>
<dbReference type="PRINTS" id="PR00411">
    <property type="entry name" value="PNDRDTASEI"/>
</dbReference>
<feature type="binding site" evidence="8">
    <location>
        <begin position="179"/>
        <end position="186"/>
    </location>
    <ligand>
        <name>NAD(+)</name>
        <dbReference type="ChEBI" id="CHEBI:57540"/>
    </ligand>
</feature>
<keyword evidence="5 10" id="KW-0560">Oxidoreductase</keyword>
<dbReference type="Gene3D" id="3.50.50.60">
    <property type="entry name" value="FAD/NAD(P)-binding domain"/>
    <property type="match status" value="2"/>
</dbReference>
<sequence>MPAFEYDLGIIGGGAAGLTVASGAAQMGAKTLLVERREALGGDCLHFGCVPSKTLIKSAHVYHLMQQGAAFGLPVMDPGPVEFARVRERIRGVIAAIQPHDSVERFCGLGAQIKFGQAEFLDEHSIRLHGKTIAAERWVIAAGARPAIPDIPGLEAVAFHTNETIFFMDSLPSSLLVLGGGPIAIELAQAFQRLGSRVTVIQRSPQILSREDADMAALIRQRLEAEGVRVITGVATTAVRETCGLKEVVVSHKDGREEVISGTHLLVALGRQANVDTMGLDNAGVAFSARGVQVDARLRTSQDHIYACGDITGAWQFTHAAGYEGGVVLANAIFRLPRKADYTWMPRATYTDPELACLGLTEAQCIKDGIEHRVLTEEFQDNDRALAEGAGVGRLKLIVDRKEKPLGVQICGPNAGELLGEWSAVLGGGVKLSTLAGTVHAYPTLAEINKKVAGALIAPKIFGGLVKKGVNFLFNYKGRACEWTSHGEADPPPAADNES</sequence>
<evidence type="ECO:0000259" key="11">
    <source>
        <dbReference type="Pfam" id="PF02852"/>
    </source>
</evidence>
<dbReference type="InterPro" id="IPR036188">
    <property type="entry name" value="FAD/NAD-bd_sf"/>
</dbReference>
<dbReference type="FunFam" id="3.30.390.30:FF:000001">
    <property type="entry name" value="Dihydrolipoyl dehydrogenase"/>
    <property type="match status" value="1"/>
</dbReference>
<evidence type="ECO:0000259" key="12">
    <source>
        <dbReference type="Pfam" id="PF07992"/>
    </source>
</evidence>
<accession>T2GCA6</accession>
<dbReference type="InterPro" id="IPR012999">
    <property type="entry name" value="Pyr_OxRdtase_I_AS"/>
</dbReference>
<reference evidence="14" key="2">
    <citation type="submission" date="2013-07" db="EMBL/GenBank/DDBJ databases">
        <authorList>
            <person name="Morais-Silva F.O."/>
            <person name="Rezende A.M."/>
            <person name="Pimentel C."/>
            <person name="Resende D.M."/>
            <person name="Santos C.I."/>
            <person name="Clemente C."/>
            <person name="de Oliveira L.M."/>
            <person name="da Silva S.M."/>
            <person name="Costa D.A."/>
            <person name="Varela-Raposo A."/>
            <person name="Horacio E.C.A."/>
            <person name="Matos M."/>
            <person name="Flores O."/>
            <person name="Ruiz J.C."/>
            <person name="Rodrigues-Pousada C."/>
        </authorList>
    </citation>
    <scope>NUCLEOTIDE SEQUENCE [LARGE SCALE GENOMIC DNA]</scope>
    <source>
        <strain evidence="14">ATCC 19364 / DSM 1382 / NCIMB 9332 / VKM B-1759</strain>
    </source>
</reference>
<feature type="binding site" evidence="8">
    <location>
        <position position="53"/>
    </location>
    <ligand>
        <name>FAD</name>
        <dbReference type="ChEBI" id="CHEBI:57692"/>
    </ligand>
</feature>
<evidence type="ECO:0000256" key="8">
    <source>
        <dbReference type="PIRSR" id="PIRSR000350-3"/>
    </source>
</evidence>
<dbReference type="SUPFAM" id="SSF55424">
    <property type="entry name" value="FAD/NAD-linked reductases, dimerisation (C-terminal) domain"/>
    <property type="match status" value="1"/>
</dbReference>
<dbReference type="GO" id="GO:0050660">
    <property type="term" value="F:flavin adenine dinucleotide binding"/>
    <property type="evidence" value="ECO:0007669"/>
    <property type="project" value="TreeGrafter"/>
</dbReference>
<keyword evidence="14" id="KW-1185">Reference proteome</keyword>
<keyword evidence="8" id="KW-0520">NAD</keyword>
<dbReference type="PANTHER" id="PTHR43014:SF2">
    <property type="entry name" value="MERCURIC REDUCTASE"/>
    <property type="match status" value="1"/>
</dbReference>
<keyword evidence="8" id="KW-0547">Nucleotide-binding</keyword>
<comment type="similarity">
    <text evidence="1 10">Belongs to the class-I pyridine nucleotide-disulfide oxidoreductase family.</text>
</comment>
<comment type="cofactor">
    <cofactor evidence="8">
        <name>FAD</name>
        <dbReference type="ChEBI" id="CHEBI:57692"/>
    </cofactor>
    <text evidence="8">Binds 1 FAD per subunit.</text>
</comment>
<organism evidence="13 14">
    <name type="scientific">Megalodesulfovibrio gigas (strain ATCC 19364 / DSM 1382 / NCIMB 9332 / VKM B-1759)</name>
    <name type="common">Desulfovibrio gigas</name>
    <dbReference type="NCBI Taxonomy" id="1121448"/>
    <lineage>
        <taxon>Bacteria</taxon>
        <taxon>Pseudomonadati</taxon>
        <taxon>Thermodesulfobacteriota</taxon>
        <taxon>Desulfovibrionia</taxon>
        <taxon>Desulfovibrionales</taxon>
        <taxon>Desulfovibrionaceae</taxon>
        <taxon>Megalodesulfovibrio</taxon>
    </lineage>
</organism>
<dbReference type="RefSeq" id="WP_021760865.1">
    <property type="nucleotide sequence ID" value="NC_022444.1"/>
</dbReference>
<dbReference type="PROSITE" id="PS00076">
    <property type="entry name" value="PYRIDINE_REDOX_1"/>
    <property type="match status" value="1"/>
</dbReference>
<dbReference type="InterPro" id="IPR001100">
    <property type="entry name" value="Pyr_nuc-diS_OxRdtase"/>
</dbReference>
<feature type="domain" description="Pyridine nucleotide-disulphide oxidoreductase dimerisation" evidence="11">
    <location>
        <begin position="345"/>
        <end position="450"/>
    </location>
</feature>
<feature type="binding site" evidence="8">
    <location>
        <position position="310"/>
    </location>
    <ligand>
        <name>FAD</name>
        <dbReference type="ChEBI" id="CHEBI:57692"/>
    </ligand>
</feature>
<dbReference type="SUPFAM" id="SSF51905">
    <property type="entry name" value="FAD/NAD(P)-binding domain"/>
    <property type="match status" value="1"/>
</dbReference>
<dbReference type="Pfam" id="PF07992">
    <property type="entry name" value="Pyr_redox_2"/>
    <property type="match status" value="1"/>
</dbReference>
<feature type="binding site" evidence="8">
    <location>
        <position position="270"/>
    </location>
    <ligand>
        <name>NAD(+)</name>
        <dbReference type="ChEBI" id="CHEBI:57540"/>
    </ligand>
</feature>
<evidence type="ECO:0000256" key="10">
    <source>
        <dbReference type="RuleBase" id="RU003691"/>
    </source>
</evidence>
<evidence type="ECO:0000256" key="1">
    <source>
        <dbReference type="ARBA" id="ARBA00007532"/>
    </source>
</evidence>
<dbReference type="EMBL" id="CP006585">
    <property type="protein sequence ID" value="AGW13933.1"/>
    <property type="molecule type" value="Genomic_DNA"/>
</dbReference>
<dbReference type="InterPro" id="IPR016156">
    <property type="entry name" value="FAD/NAD-linked_Rdtase_dimer_sf"/>
</dbReference>
<dbReference type="eggNOG" id="COG1249">
    <property type="taxonomic scope" value="Bacteria"/>
</dbReference>
<dbReference type="InterPro" id="IPR023753">
    <property type="entry name" value="FAD/NAD-binding_dom"/>
</dbReference>
<keyword evidence="3 8" id="KW-0274">FAD</keyword>